<name>A0AAV2HA80_LYMST</name>
<dbReference type="SMART" id="SM00389">
    <property type="entry name" value="HOX"/>
    <property type="match status" value="1"/>
</dbReference>
<dbReference type="InterPro" id="IPR001356">
    <property type="entry name" value="HD"/>
</dbReference>
<evidence type="ECO:0000256" key="7">
    <source>
        <dbReference type="SAM" id="MobiDB-lite"/>
    </source>
</evidence>
<accession>A0AAV2HA80</accession>
<evidence type="ECO:0000313" key="10">
    <source>
        <dbReference type="Proteomes" id="UP001497497"/>
    </source>
</evidence>
<feature type="region of interest" description="Disordered" evidence="7">
    <location>
        <begin position="1"/>
        <end position="30"/>
    </location>
</feature>
<evidence type="ECO:0000256" key="1">
    <source>
        <dbReference type="ARBA" id="ARBA00004123"/>
    </source>
</evidence>
<dbReference type="FunFam" id="1.10.10.60:FF:000679">
    <property type="entry name" value="Homeobox protein aristaless"/>
    <property type="match status" value="1"/>
</dbReference>
<evidence type="ECO:0000256" key="4">
    <source>
        <dbReference type="ARBA" id="ARBA00023242"/>
    </source>
</evidence>
<dbReference type="Pfam" id="PF00046">
    <property type="entry name" value="Homeodomain"/>
    <property type="match status" value="1"/>
</dbReference>
<dbReference type="PROSITE" id="PS50071">
    <property type="entry name" value="HOMEOBOX_2"/>
    <property type="match status" value="1"/>
</dbReference>
<feature type="region of interest" description="Disordered" evidence="7">
    <location>
        <begin position="282"/>
        <end position="307"/>
    </location>
</feature>
<dbReference type="InterPro" id="IPR017970">
    <property type="entry name" value="Homeobox_CS"/>
</dbReference>
<keyword evidence="3 5" id="KW-0371">Homeobox</keyword>
<feature type="compositionally biased region" description="Polar residues" evidence="7">
    <location>
        <begin position="465"/>
        <end position="476"/>
    </location>
</feature>
<dbReference type="AlphaFoldDB" id="A0AAV2HA80"/>
<sequence>MSAFTKSPADEKNVRNSVLRGDAAGSNRSLQTQVSPLMAYILDLHQPAKDAIRPGANCSSADEIATHGKLPPIAMSKLNESHLTPLDARSQTHESQPGNLKTKPWLHLFGGGPVHDLRELTPYSSGSWPAHHRTRFVKPVTFQGSLRQISDKLDFKRGQDGFPVFGVPSPSIKTCLQPMIPHANNGFYDNTNPAWGRRYFPKCSSVVSSSFVEGNTPYHLFANGDHPTRGIETVHLREAWESWENDEFVSKMTFSDTEKLHLTTQHQQTEHAVIIQHEKRISRAGKSNNIKSTESPPLANSAQRVDDSSQLRGNQILINRINGSHVRNLESPIQQVEQVYKRNSNHSKRPRNRTTFSSQQLEAMERTFRKAPYPDVVTREDLAQRLSLHESRVQVWFQNRRAKWRKGVGLNPHSRHPDEQDSKCSSAPGIPGRAGQPMQLLSKSCDSDSCHAVDTSHGARDEESVSGQRSDETTIQLPDVLTPSPAPLSPPTDVPGKPPLEISPSSPFLPWHMKEPPFWWYRYLYGGMTSRPICASSKQLVGSDCQSDIPDGS</sequence>
<dbReference type="PANTHER" id="PTHR24329:SF543">
    <property type="entry name" value="FI01017P-RELATED"/>
    <property type="match status" value="1"/>
</dbReference>
<feature type="compositionally biased region" description="Pro residues" evidence="7">
    <location>
        <begin position="484"/>
        <end position="498"/>
    </location>
</feature>
<evidence type="ECO:0000313" key="9">
    <source>
        <dbReference type="EMBL" id="CAL1530577.1"/>
    </source>
</evidence>
<dbReference type="GO" id="GO:0005634">
    <property type="term" value="C:nucleus"/>
    <property type="evidence" value="ECO:0007669"/>
    <property type="project" value="UniProtKB-SubCell"/>
</dbReference>
<reference evidence="9 10" key="1">
    <citation type="submission" date="2024-04" db="EMBL/GenBank/DDBJ databases">
        <authorList>
            <consortium name="Genoscope - CEA"/>
            <person name="William W."/>
        </authorList>
    </citation>
    <scope>NUCLEOTIDE SEQUENCE [LARGE SCALE GENOMIC DNA]</scope>
</reference>
<feature type="compositionally biased region" description="Polar residues" evidence="7">
    <location>
        <begin position="285"/>
        <end position="303"/>
    </location>
</feature>
<comment type="subcellular location">
    <subcellularLocation>
        <location evidence="1 5 6">Nucleus</location>
    </subcellularLocation>
</comment>
<dbReference type="Gene3D" id="1.10.10.60">
    <property type="entry name" value="Homeodomain-like"/>
    <property type="match status" value="1"/>
</dbReference>
<dbReference type="GO" id="GO:0000977">
    <property type="term" value="F:RNA polymerase II transcription regulatory region sequence-specific DNA binding"/>
    <property type="evidence" value="ECO:0007669"/>
    <property type="project" value="TreeGrafter"/>
</dbReference>
<feature type="domain" description="Homeobox" evidence="8">
    <location>
        <begin position="347"/>
        <end position="407"/>
    </location>
</feature>
<keyword evidence="10" id="KW-1185">Reference proteome</keyword>
<proteinExistence type="predicted"/>
<dbReference type="PROSITE" id="PS00027">
    <property type="entry name" value="HOMEOBOX_1"/>
    <property type="match status" value="1"/>
</dbReference>
<dbReference type="GO" id="GO:0000981">
    <property type="term" value="F:DNA-binding transcription factor activity, RNA polymerase II-specific"/>
    <property type="evidence" value="ECO:0007669"/>
    <property type="project" value="InterPro"/>
</dbReference>
<evidence type="ECO:0000256" key="6">
    <source>
        <dbReference type="RuleBase" id="RU000682"/>
    </source>
</evidence>
<evidence type="ECO:0000259" key="8">
    <source>
        <dbReference type="PROSITE" id="PS50071"/>
    </source>
</evidence>
<evidence type="ECO:0000256" key="3">
    <source>
        <dbReference type="ARBA" id="ARBA00023155"/>
    </source>
</evidence>
<organism evidence="9 10">
    <name type="scientific">Lymnaea stagnalis</name>
    <name type="common">Great pond snail</name>
    <name type="synonym">Helix stagnalis</name>
    <dbReference type="NCBI Taxonomy" id="6523"/>
    <lineage>
        <taxon>Eukaryota</taxon>
        <taxon>Metazoa</taxon>
        <taxon>Spiralia</taxon>
        <taxon>Lophotrochozoa</taxon>
        <taxon>Mollusca</taxon>
        <taxon>Gastropoda</taxon>
        <taxon>Heterobranchia</taxon>
        <taxon>Euthyneura</taxon>
        <taxon>Panpulmonata</taxon>
        <taxon>Hygrophila</taxon>
        <taxon>Lymnaeoidea</taxon>
        <taxon>Lymnaeidae</taxon>
        <taxon>Lymnaea</taxon>
    </lineage>
</organism>
<dbReference type="Proteomes" id="UP001497497">
    <property type="component" value="Unassembled WGS sequence"/>
</dbReference>
<dbReference type="CDD" id="cd00086">
    <property type="entry name" value="homeodomain"/>
    <property type="match status" value="1"/>
</dbReference>
<dbReference type="PANTHER" id="PTHR24329">
    <property type="entry name" value="HOMEOBOX PROTEIN ARISTALESS"/>
    <property type="match status" value="1"/>
</dbReference>
<dbReference type="SUPFAM" id="SSF46689">
    <property type="entry name" value="Homeodomain-like"/>
    <property type="match status" value="1"/>
</dbReference>
<feature type="DNA-binding region" description="Homeobox" evidence="5">
    <location>
        <begin position="349"/>
        <end position="408"/>
    </location>
</feature>
<dbReference type="EMBL" id="CAXITT010000072">
    <property type="protein sequence ID" value="CAL1530577.1"/>
    <property type="molecule type" value="Genomic_DNA"/>
</dbReference>
<comment type="caution">
    <text evidence="9">The sequence shown here is derived from an EMBL/GenBank/DDBJ whole genome shotgun (WGS) entry which is preliminary data.</text>
</comment>
<dbReference type="InterPro" id="IPR050649">
    <property type="entry name" value="Paired_Homeobox_TFs"/>
</dbReference>
<keyword evidence="4 5" id="KW-0539">Nucleus</keyword>
<keyword evidence="2 5" id="KW-0238">DNA-binding</keyword>
<evidence type="ECO:0000256" key="5">
    <source>
        <dbReference type="PROSITE-ProRule" id="PRU00108"/>
    </source>
</evidence>
<dbReference type="InterPro" id="IPR009057">
    <property type="entry name" value="Homeodomain-like_sf"/>
</dbReference>
<gene>
    <name evidence="9" type="ORF">GSLYS_00004702001</name>
</gene>
<feature type="region of interest" description="Disordered" evidence="7">
    <location>
        <begin position="407"/>
        <end position="501"/>
    </location>
</feature>
<protein>
    <recommendedName>
        <fullName evidence="8">Homeobox domain-containing protein</fullName>
    </recommendedName>
</protein>
<evidence type="ECO:0000256" key="2">
    <source>
        <dbReference type="ARBA" id="ARBA00023125"/>
    </source>
</evidence>